<feature type="chain" id="PRO_5043753933" description="Secreted protein" evidence="1">
    <location>
        <begin position="22"/>
        <end position="196"/>
    </location>
</feature>
<name>A0AAV8RI64_ENSVE</name>
<organism evidence="2 3">
    <name type="scientific">Ensete ventricosum</name>
    <name type="common">Abyssinian banana</name>
    <name type="synonym">Musa ensete</name>
    <dbReference type="NCBI Taxonomy" id="4639"/>
    <lineage>
        <taxon>Eukaryota</taxon>
        <taxon>Viridiplantae</taxon>
        <taxon>Streptophyta</taxon>
        <taxon>Embryophyta</taxon>
        <taxon>Tracheophyta</taxon>
        <taxon>Spermatophyta</taxon>
        <taxon>Magnoliopsida</taxon>
        <taxon>Liliopsida</taxon>
        <taxon>Zingiberales</taxon>
        <taxon>Musaceae</taxon>
        <taxon>Ensete</taxon>
    </lineage>
</organism>
<proteinExistence type="predicted"/>
<feature type="signal peptide" evidence="1">
    <location>
        <begin position="1"/>
        <end position="21"/>
    </location>
</feature>
<keyword evidence="3" id="KW-1185">Reference proteome</keyword>
<dbReference type="AlphaFoldDB" id="A0AAV8RI64"/>
<sequence>MAWVGCCLQLAFLFWALPVLIQSGRRKEFPRVFACFHTGICVGGRATRSARLCTSLPIHPSSRSQPRFDLGALHKILRIPTRTPTVFLPTLVVRITSMQVLGILQLIYCSSCGSYASMATSDLPTESQQHRLKVAQKAYHSFLGRSIGLDHHKERKQKDHLRLCCGKASSGIRLDASISSWIELVLLAIMRRGAVE</sequence>
<evidence type="ECO:0000313" key="3">
    <source>
        <dbReference type="Proteomes" id="UP001222027"/>
    </source>
</evidence>
<dbReference type="Proteomes" id="UP001222027">
    <property type="component" value="Unassembled WGS sequence"/>
</dbReference>
<evidence type="ECO:0008006" key="4">
    <source>
        <dbReference type="Google" id="ProtNLM"/>
    </source>
</evidence>
<dbReference type="EMBL" id="JAQQAF010000003">
    <property type="protein sequence ID" value="KAJ8501007.1"/>
    <property type="molecule type" value="Genomic_DNA"/>
</dbReference>
<comment type="caution">
    <text evidence="2">The sequence shown here is derived from an EMBL/GenBank/DDBJ whole genome shotgun (WGS) entry which is preliminary data.</text>
</comment>
<protein>
    <recommendedName>
        <fullName evidence="4">Secreted protein</fullName>
    </recommendedName>
</protein>
<accession>A0AAV8RI64</accession>
<reference evidence="2 3" key="1">
    <citation type="submission" date="2022-12" db="EMBL/GenBank/DDBJ databases">
        <title>Chromosome-scale assembly of the Ensete ventricosum genome.</title>
        <authorList>
            <person name="Dussert Y."/>
            <person name="Stocks J."/>
            <person name="Wendawek A."/>
            <person name="Woldeyes F."/>
            <person name="Nichols R.A."/>
            <person name="Borrell J.S."/>
        </authorList>
    </citation>
    <scope>NUCLEOTIDE SEQUENCE [LARGE SCALE GENOMIC DNA]</scope>
    <source>
        <strain evidence="3">cv. Maze</strain>
        <tissue evidence="2">Seeds</tissue>
    </source>
</reference>
<evidence type="ECO:0000256" key="1">
    <source>
        <dbReference type="SAM" id="SignalP"/>
    </source>
</evidence>
<evidence type="ECO:0000313" key="2">
    <source>
        <dbReference type="EMBL" id="KAJ8501007.1"/>
    </source>
</evidence>
<keyword evidence="1" id="KW-0732">Signal</keyword>
<gene>
    <name evidence="2" type="ORF">OPV22_011559</name>
</gene>